<keyword evidence="13" id="KW-1133">Transmembrane helix</keyword>
<dbReference type="GO" id="GO:0004792">
    <property type="term" value="F:thiosulfate-cyanide sulfurtransferase activity"/>
    <property type="evidence" value="ECO:0007669"/>
    <property type="project" value="TreeGrafter"/>
</dbReference>
<reference evidence="15 18" key="1">
    <citation type="submission" date="2014-07" db="EMBL/GenBank/DDBJ databases">
        <title>Draft genome sequence of Thalassospira xiamenensis IB13.</title>
        <authorList>
            <person name="Lai Q."/>
            <person name="Shao Z."/>
        </authorList>
    </citation>
    <scope>NUCLEOTIDE SEQUENCE [LARGE SCALE GENOMIC DNA]</scope>
    <source>
        <strain evidence="15 18">IB13</strain>
    </source>
</reference>
<dbReference type="EC" id="2.7.7.80" evidence="8"/>
<dbReference type="GO" id="GO:0008146">
    <property type="term" value="F:sulfotransferase activity"/>
    <property type="evidence" value="ECO:0007669"/>
    <property type="project" value="TreeGrafter"/>
</dbReference>
<comment type="catalytic activity">
    <reaction evidence="5">
        <text>[molybdopterin-synthase sulfur-carrier protein]-C-terminal Gly-Gly + ATP + H(+) = [molybdopterin-synthase sulfur-carrier protein]-C-terminal Gly-Gly-AMP + diphosphate</text>
        <dbReference type="Rhea" id="RHEA:43616"/>
        <dbReference type="Rhea" id="RHEA-COMP:12159"/>
        <dbReference type="Rhea" id="RHEA-COMP:12202"/>
        <dbReference type="ChEBI" id="CHEBI:15378"/>
        <dbReference type="ChEBI" id="CHEBI:30616"/>
        <dbReference type="ChEBI" id="CHEBI:33019"/>
        <dbReference type="ChEBI" id="CHEBI:90618"/>
        <dbReference type="ChEBI" id="CHEBI:90778"/>
        <dbReference type="EC" id="2.7.7.80"/>
    </reaction>
</comment>
<dbReference type="PANTHER" id="PTHR10953:SF102">
    <property type="entry name" value="ADENYLYLTRANSFERASE AND SULFURTRANSFERASE MOCS3"/>
    <property type="match status" value="1"/>
</dbReference>
<dbReference type="NCBIfam" id="NF004281">
    <property type="entry name" value="PRK05690.1"/>
    <property type="match status" value="1"/>
</dbReference>
<evidence type="ECO:0000313" key="17">
    <source>
        <dbReference type="Proteomes" id="UP000219068"/>
    </source>
</evidence>
<feature type="domain" description="THIF-type NAD/FAD binding fold" evidence="14">
    <location>
        <begin position="14"/>
        <end position="251"/>
    </location>
</feature>
<name>A0A154KST3_9PROT</name>
<evidence type="ECO:0000256" key="13">
    <source>
        <dbReference type="SAM" id="Phobius"/>
    </source>
</evidence>
<proteinExistence type="inferred from homology"/>
<keyword evidence="3" id="KW-0547">Nucleotide-binding</keyword>
<dbReference type="Pfam" id="PF00899">
    <property type="entry name" value="ThiF"/>
    <property type="match status" value="1"/>
</dbReference>
<feature type="transmembrane region" description="Helical" evidence="13">
    <location>
        <begin position="36"/>
        <end position="63"/>
    </location>
</feature>
<protein>
    <recommendedName>
        <fullName evidence="9">Molybdopterin-synthase adenylyltransferase</fullName>
        <ecNumber evidence="8">2.7.7.80</ecNumber>
    </recommendedName>
    <alternativeName>
        <fullName evidence="12">MoaD protein adenylase</fullName>
    </alternativeName>
    <alternativeName>
        <fullName evidence="10">Molybdopterin-converting factor subunit 1 adenylase</fullName>
    </alternativeName>
    <alternativeName>
        <fullName evidence="11">Sulfur carrier protein MoaD adenylyltransferase</fullName>
    </alternativeName>
</protein>
<evidence type="ECO:0000313" key="16">
    <source>
        <dbReference type="EMBL" id="SOC29776.1"/>
    </source>
</evidence>
<evidence type="ECO:0000256" key="1">
    <source>
        <dbReference type="ARBA" id="ARBA00009919"/>
    </source>
</evidence>
<dbReference type="GO" id="GO:0061605">
    <property type="term" value="F:molybdopterin-synthase adenylyltransferase activity"/>
    <property type="evidence" value="ECO:0007669"/>
    <property type="project" value="UniProtKB-EC"/>
</dbReference>
<evidence type="ECO:0000256" key="5">
    <source>
        <dbReference type="ARBA" id="ARBA00052218"/>
    </source>
</evidence>
<dbReference type="SUPFAM" id="SSF69572">
    <property type="entry name" value="Activating enzymes of the ubiquitin-like proteins"/>
    <property type="match status" value="1"/>
</dbReference>
<evidence type="ECO:0000256" key="6">
    <source>
        <dbReference type="ARBA" id="ARBA00055169"/>
    </source>
</evidence>
<keyword evidence="15" id="KW-0548">Nucleotidyltransferase</keyword>
<dbReference type="GO" id="GO:0005829">
    <property type="term" value="C:cytosol"/>
    <property type="evidence" value="ECO:0007669"/>
    <property type="project" value="TreeGrafter"/>
</dbReference>
<evidence type="ECO:0000313" key="18">
    <source>
        <dbReference type="Proteomes" id="UP000252266"/>
    </source>
</evidence>
<evidence type="ECO:0000256" key="2">
    <source>
        <dbReference type="ARBA" id="ARBA00022679"/>
    </source>
</evidence>
<evidence type="ECO:0000256" key="12">
    <source>
        <dbReference type="ARBA" id="ARBA00078531"/>
    </source>
</evidence>
<dbReference type="PANTHER" id="PTHR10953">
    <property type="entry name" value="UBIQUITIN-ACTIVATING ENZYME E1"/>
    <property type="match status" value="1"/>
</dbReference>
<sequence length="267" mass="28310">MSDFDFSENEVQRYARHIVLKDVGGTGQMKLKRGRVLIVGAGGLGSPLAMYLAAAGVGTIGIVDADTVELSNLQRQIAHGMKDLGSPKVESAKSTMLDMNPEISVQTHNVRLDASNVMDLIAGYDVIADGSDNFETRFLLNDACYFAGKTLVSGAALRFDGQVATFKAHQGDPHPCYRCIYHSPPPEDAIPSCAQGGVLGSVVGMIGGIQATEILKELMGIGDGLSGRLVIVDALGASFRKIKVPRDPGCPLCSENASIKDLSIHEH</sequence>
<dbReference type="InterPro" id="IPR035985">
    <property type="entry name" value="Ubiquitin-activating_enz"/>
</dbReference>
<evidence type="ECO:0000259" key="14">
    <source>
        <dbReference type="Pfam" id="PF00899"/>
    </source>
</evidence>
<evidence type="ECO:0000256" key="10">
    <source>
        <dbReference type="ARBA" id="ARBA00075110"/>
    </source>
</evidence>
<dbReference type="RefSeq" id="WP_062960278.1">
    <property type="nucleotide sequence ID" value="NZ_JALLPZ010000002.1"/>
</dbReference>
<organism evidence="15 18">
    <name type="scientific">Thalassospira xiamenensis</name>
    <dbReference type="NCBI Taxonomy" id="220697"/>
    <lineage>
        <taxon>Bacteria</taxon>
        <taxon>Pseudomonadati</taxon>
        <taxon>Pseudomonadota</taxon>
        <taxon>Alphaproteobacteria</taxon>
        <taxon>Rhodospirillales</taxon>
        <taxon>Thalassospiraceae</taxon>
        <taxon>Thalassospira</taxon>
    </lineage>
</organism>
<accession>A0A154KST3</accession>
<evidence type="ECO:0000256" key="7">
    <source>
        <dbReference type="ARBA" id="ARBA00063809"/>
    </source>
</evidence>
<evidence type="ECO:0000256" key="11">
    <source>
        <dbReference type="ARBA" id="ARBA00075328"/>
    </source>
</evidence>
<evidence type="ECO:0000256" key="9">
    <source>
        <dbReference type="ARBA" id="ARBA00073635"/>
    </source>
</evidence>
<dbReference type="InterPro" id="IPR000594">
    <property type="entry name" value="ThiF_NAD_FAD-bd"/>
</dbReference>
<dbReference type="Proteomes" id="UP000219068">
    <property type="component" value="Unassembled WGS sequence"/>
</dbReference>
<dbReference type="AlphaFoldDB" id="A0A154KST3"/>
<dbReference type="InterPro" id="IPR045886">
    <property type="entry name" value="ThiF/MoeB/HesA"/>
</dbReference>
<keyword evidence="2 15" id="KW-0808">Transferase</keyword>
<keyword evidence="13" id="KW-0472">Membrane</keyword>
<keyword evidence="13" id="KW-0812">Transmembrane</keyword>
<reference evidence="16 17" key="2">
    <citation type="submission" date="2017-08" db="EMBL/GenBank/DDBJ databases">
        <authorList>
            <person name="de Groot N.N."/>
        </authorList>
    </citation>
    <scope>NUCLEOTIDE SEQUENCE [LARGE SCALE GENOMIC DNA]</scope>
    <source>
        <strain evidence="16 17">USBA 78</strain>
    </source>
</reference>
<comment type="similarity">
    <text evidence="1">Belongs to the HesA/MoeB/ThiF family.</text>
</comment>
<comment type="subunit">
    <text evidence="7">Homodimer. Forms a stable heterotetrameric complex of 2 MoeB and 2 MoaD during adenylation of MoaD.</text>
</comment>
<dbReference type="GO" id="GO:0005524">
    <property type="term" value="F:ATP binding"/>
    <property type="evidence" value="ECO:0007669"/>
    <property type="project" value="UniProtKB-KW"/>
</dbReference>
<evidence type="ECO:0000313" key="15">
    <source>
        <dbReference type="EMBL" id="RCK50619.1"/>
    </source>
</evidence>
<comment type="function">
    <text evidence="6">Catalyzes the adenylation by ATP of the carboxyl group of the C-terminal glycine of sulfur carrier protein MoaD.</text>
</comment>
<dbReference type="EMBL" id="JPWJ01000005">
    <property type="protein sequence ID" value="RCK50619.1"/>
    <property type="molecule type" value="Genomic_DNA"/>
</dbReference>
<dbReference type="Gene3D" id="3.40.50.720">
    <property type="entry name" value="NAD(P)-binding Rossmann-like Domain"/>
    <property type="match status" value="1"/>
</dbReference>
<keyword evidence="4" id="KW-0067">ATP-binding</keyword>
<evidence type="ECO:0000256" key="3">
    <source>
        <dbReference type="ARBA" id="ARBA00022741"/>
    </source>
</evidence>
<dbReference type="EMBL" id="OBMM01000007">
    <property type="protein sequence ID" value="SOC29776.1"/>
    <property type="molecule type" value="Genomic_DNA"/>
</dbReference>
<dbReference type="GO" id="GO:0008641">
    <property type="term" value="F:ubiquitin-like modifier activating enzyme activity"/>
    <property type="evidence" value="ECO:0007669"/>
    <property type="project" value="InterPro"/>
</dbReference>
<gene>
    <name evidence="16" type="ORF">SAMN05428964_107265</name>
    <name evidence="15" type="ORF">TH44_11585</name>
</gene>
<dbReference type="FunFam" id="3.40.50.720:FF:000033">
    <property type="entry name" value="Adenylyltransferase and sulfurtransferase MOCS3"/>
    <property type="match status" value="1"/>
</dbReference>
<evidence type="ECO:0000256" key="4">
    <source>
        <dbReference type="ARBA" id="ARBA00022840"/>
    </source>
</evidence>
<evidence type="ECO:0000256" key="8">
    <source>
        <dbReference type="ARBA" id="ARBA00066884"/>
    </source>
</evidence>
<dbReference type="CDD" id="cd00757">
    <property type="entry name" value="ThiF_MoeB_HesA_family"/>
    <property type="match status" value="1"/>
</dbReference>
<dbReference type="Proteomes" id="UP000252266">
    <property type="component" value="Unassembled WGS sequence"/>
</dbReference>